<dbReference type="SUPFAM" id="SSF48498">
    <property type="entry name" value="Tetracyclin repressor-like, C-terminal domain"/>
    <property type="match status" value="1"/>
</dbReference>
<dbReference type="EMBL" id="JAAAPK010000011">
    <property type="protein sequence ID" value="NBC44692.1"/>
    <property type="molecule type" value="Genomic_DNA"/>
</dbReference>
<evidence type="ECO:0000256" key="5">
    <source>
        <dbReference type="SAM" id="MobiDB-lite"/>
    </source>
</evidence>
<comment type="caution">
    <text evidence="7">The sequence shown here is derived from an EMBL/GenBank/DDBJ whole genome shotgun (WGS) entry which is preliminary data.</text>
</comment>
<evidence type="ECO:0000313" key="8">
    <source>
        <dbReference type="Proteomes" id="UP000537825"/>
    </source>
</evidence>
<dbReference type="AlphaFoldDB" id="A0A7X4YHW4"/>
<dbReference type="SUPFAM" id="SSF46689">
    <property type="entry name" value="Homeodomain-like"/>
    <property type="match status" value="1"/>
</dbReference>
<dbReference type="GO" id="GO:0000976">
    <property type="term" value="F:transcription cis-regulatory region binding"/>
    <property type="evidence" value="ECO:0007669"/>
    <property type="project" value="TreeGrafter"/>
</dbReference>
<dbReference type="InterPro" id="IPR050109">
    <property type="entry name" value="HTH-type_TetR-like_transc_reg"/>
</dbReference>
<feature type="DNA-binding region" description="H-T-H motif" evidence="4">
    <location>
        <begin position="53"/>
        <end position="72"/>
    </location>
</feature>
<dbReference type="Gene3D" id="1.10.357.10">
    <property type="entry name" value="Tetracycline Repressor, domain 2"/>
    <property type="match status" value="1"/>
</dbReference>
<dbReference type="InterPro" id="IPR009057">
    <property type="entry name" value="Homeodomain-like_sf"/>
</dbReference>
<feature type="region of interest" description="Disordered" evidence="5">
    <location>
        <begin position="217"/>
        <end position="257"/>
    </location>
</feature>
<organism evidence="7 8">
    <name type="scientific">Corallococcus exiguus</name>
    <dbReference type="NCBI Taxonomy" id="83462"/>
    <lineage>
        <taxon>Bacteria</taxon>
        <taxon>Pseudomonadati</taxon>
        <taxon>Myxococcota</taxon>
        <taxon>Myxococcia</taxon>
        <taxon>Myxococcales</taxon>
        <taxon>Cystobacterineae</taxon>
        <taxon>Myxococcaceae</taxon>
        <taxon>Corallococcus</taxon>
    </lineage>
</organism>
<dbReference type="InterPro" id="IPR036271">
    <property type="entry name" value="Tet_transcr_reg_TetR-rel_C_sf"/>
</dbReference>
<feature type="compositionally biased region" description="Basic residues" evidence="5">
    <location>
        <begin position="225"/>
        <end position="238"/>
    </location>
</feature>
<dbReference type="PROSITE" id="PS01081">
    <property type="entry name" value="HTH_TETR_1"/>
    <property type="match status" value="1"/>
</dbReference>
<dbReference type="InterPro" id="IPR023772">
    <property type="entry name" value="DNA-bd_HTH_TetR-type_CS"/>
</dbReference>
<keyword evidence="1" id="KW-0805">Transcription regulation</keyword>
<dbReference type="PANTHER" id="PTHR30055:SF234">
    <property type="entry name" value="HTH-TYPE TRANSCRIPTIONAL REGULATOR BETI"/>
    <property type="match status" value="1"/>
</dbReference>
<evidence type="ECO:0000256" key="3">
    <source>
        <dbReference type="ARBA" id="ARBA00023163"/>
    </source>
</evidence>
<evidence type="ECO:0000256" key="1">
    <source>
        <dbReference type="ARBA" id="ARBA00023015"/>
    </source>
</evidence>
<sequence length="257" mass="28146">MRGWEAVPYGSGMPSPRRGKTPPPPAAPEPDARARLIAAGQRVLGERGYDAATVKEVAREAGVNQGLVHYYFGSKDALLLAVTQEASRQYLSELERLRAQTPAEELAQTAFTWGEKLATDAPGTCRLRYELFALGLRNRELTPAVAQLLGQGDEEIARTVAHVRTGHDSAPTAEDLHYAVIIKACVDGLALHHQLDKSFDPLPVYALLRRIMLASIEQPAPPRAPARKPKAQGRRGTRSPRGTRSSRTRKAPAPRRR</sequence>
<gene>
    <name evidence="7" type="ORF">GTZ93_33310</name>
</gene>
<evidence type="ECO:0000259" key="6">
    <source>
        <dbReference type="PROSITE" id="PS50977"/>
    </source>
</evidence>
<dbReference type="Pfam" id="PF00440">
    <property type="entry name" value="TetR_N"/>
    <property type="match status" value="1"/>
</dbReference>
<protein>
    <submittedName>
        <fullName evidence="7">TetR family transcriptional regulator</fullName>
    </submittedName>
</protein>
<dbReference type="PRINTS" id="PR00455">
    <property type="entry name" value="HTHTETR"/>
</dbReference>
<feature type="compositionally biased region" description="Basic residues" evidence="5">
    <location>
        <begin position="244"/>
        <end position="257"/>
    </location>
</feature>
<dbReference type="GO" id="GO:0003700">
    <property type="term" value="F:DNA-binding transcription factor activity"/>
    <property type="evidence" value="ECO:0007669"/>
    <property type="project" value="TreeGrafter"/>
</dbReference>
<evidence type="ECO:0000256" key="2">
    <source>
        <dbReference type="ARBA" id="ARBA00023125"/>
    </source>
</evidence>
<name>A0A7X4YHW4_9BACT</name>
<keyword evidence="8" id="KW-1185">Reference proteome</keyword>
<feature type="region of interest" description="Disordered" evidence="5">
    <location>
        <begin position="1"/>
        <end position="30"/>
    </location>
</feature>
<proteinExistence type="predicted"/>
<keyword evidence="3" id="KW-0804">Transcription</keyword>
<feature type="domain" description="HTH tetR-type" evidence="6">
    <location>
        <begin position="30"/>
        <end position="90"/>
    </location>
</feature>
<dbReference type="InterPro" id="IPR001647">
    <property type="entry name" value="HTH_TetR"/>
</dbReference>
<dbReference type="Proteomes" id="UP000537825">
    <property type="component" value="Unassembled WGS sequence"/>
</dbReference>
<keyword evidence="2 4" id="KW-0238">DNA-binding</keyword>
<dbReference type="PROSITE" id="PS50977">
    <property type="entry name" value="HTH_TETR_2"/>
    <property type="match status" value="1"/>
</dbReference>
<accession>A0A7X4YHW4</accession>
<dbReference type="PANTHER" id="PTHR30055">
    <property type="entry name" value="HTH-TYPE TRANSCRIPTIONAL REGULATOR RUTR"/>
    <property type="match status" value="1"/>
</dbReference>
<evidence type="ECO:0000313" key="7">
    <source>
        <dbReference type="EMBL" id="NBC44692.1"/>
    </source>
</evidence>
<evidence type="ECO:0000256" key="4">
    <source>
        <dbReference type="PROSITE-ProRule" id="PRU00335"/>
    </source>
</evidence>
<reference evidence="7 8" key="1">
    <citation type="submission" date="2020-01" db="EMBL/GenBank/DDBJ databases">
        <title>The draft genome sequence of Corallococcus exiguus DSM 14696.</title>
        <authorList>
            <person name="Zhang X."/>
            <person name="Zhu H."/>
        </authorList>
    </citation>
    <scope>NUCLEOTIDE SEQUENCE [LARGE SCALE GENOMIC DNA]</scope>
    <source>
        <strain evidence="7 8">DSM 14696</strain>
    </source>
</reference>